<keyword evidence="3" id="KW-0326">Glycosidase</keyword>
<dbReference type="GO" id="GO:0005829">
    <property type="term" value="C:cytosol"/>
    <property type="evidence" value="ECO:0007669"/>
    <property type="project" value="TreeGrafter"/>
</dbReference>
<evidence type="ECO:0000313" key="6">
    <source>
        <dbReference type="Proteomes" id="UP000245771"/>
    </source>
</evidence>
<dbReference type="Proteomes" id="UP000245771">
    <property type="component" value="Unassembled WGS sequence"/>
</dbReference>
<dbReference type="GO" id="GO:0008477">
    <property type="term" value="F:purine nucleosidase activity"/>
    <property type="evidence" value="ECO:0007669"/>
    <property type="project" value="TreeGrafter"/>
</dbReference>
<dbReference type="RefSeq" id="XP_025357171.1">
    <property type="nucleotide sequence ID" value="XM_025500646.1"/>
</dbReference>
<feature type="domain" description="Inosine/uridine-preferring nucleoside hydrolase" evidence="4">
    <location>
        <begin position="7"/>
        <end position="361"/>
    </location>
</feature>
<dbReference type="InterPro" id="IPR023186">
    <property type="entry name" value="IUNH"/>
</dbReference>
<evidence type="ECO:0000259" key="4">
    <source>
        <dbReference type="Pfam" id="PF01156"/>
    </source>
</evidence>
<keyword evidence="2 5" id="KW-0378">Hydrolase</keyword>
<dbReference type="Gene3D" id="3.90.245.10">
    <property type="entry name" value="Ribonucleoside hydrolase-like"/>
    <property type="match status" value="1"/>
</dbReference>
<evidence type="ECO:0000256" key="3">
    <source>
        <dbReference type="ARBA" id="ARBA00023295"/>
    </source>
</evidence>
<dbReference type="Pfam" id="PF01156">
    <property type="entry name" value="IU_nuc_hydro"/>
    <property type="match status" value="1"/>
</dbReference>
<dbReference type="FunCoup" id="A0A316VGU8">
    <property type="interactions" value="249"/>
</dbReference>
<dbReference type="PANTHER" id="PTHR12304">
    <property type="entry name" value="INOSINE-URIDINE PREFERRING NUCLEOSIDE HYDROLASE"/>
    <property type="match status" value="1"/>
</dbReference>
<proteinExistence type="inferred from homology"/>
<name>A0A316VGU8_9BASI</name>
<reference evidence="5 6" key="1">
    <citation type="journal article" date="2018" name="Mol. Biol. Evol.">
        <title>Broad Genomic Sampling Reveals a Smut Pathogenic Ancestry of the Fungal Clade Ustilaginomycotina.</title>
        <authorList>
            <person name="Kijpornyongpan T."/>
            <person name="Mondo S.J."/>
            <person name="Barry K."/>
            <person name="Sandor L."/>
            <person name="Lee J."/>
            <person name="Lipzen A."/>
            <person name="Pangilinan J."/>
            <person name="LaButti K."/>
            <person name="Hainaut M."/>
            <person name="Henrissat B."/>
            <person name="Grigoriev I.V."/>
            <person name="Spatafora J.W."/>
            <person name="Aime M.C."/>
        </authorList>
    </citation>
    <scope>NUCLEOTIDE SEQUENCE [LARGE SCALE GENOMIC DNA]</scope>
    <source>
        <strain evidence="5 6">MCA 3882</strain>
    </source>
</reference>
<dbReference type="EMBL" id="KZ819602">
    <property type="protein sequence ID" value="PWN36869.1"/>
    <property type="molecule type" value="Genomic_DNA"/>
</dbReference>
<comment type="similarity">
    <text evidence="1">Belongs to the IUNH family.</text>
</comment>
<evidence type="ECO:0000256" key="2">
    <source>
        <dbReference type="ARBA" id="ARBA00022801"/>
    </source>
</evidence>
<sequence>MGNPTQIIINCDPGIDDVLSIIMALSHPEKVQVRAICISHGNTTVLHGRENIVRLFSVLQKHIEENPDEAQSEGLKKALKSDNKIILAKGASHPLQGPTFNSSAYHGKDGLGDISTLPGDPWPLPDCLPEPLVETDKSADEVMLDILRTNDSGTVQIVSLAPLTNLALAWQKDPVTFLRVGGISAMLGNLDVPGNDTPSAEFNAFADPFAFRILLQDAPKFPALKELSKRLPFDMLPLDITNQHKVPFAQLCSDAVKEKNILQKFIAAILAHPRQRANARAPKDEPLDREKYDNFTAHDPLAMAHAIFCPSPIERNEQINEPIDESFSEWHIKTRTFGVETDGYLTRGECVVDHRQYSKGKPFTIPTGTYANSASDRNERYHPEPSLRMSRRISRIVSWIKTDKEDQANPSSAGTKEVEATFQETADLHVNDEQKRQFTGEWDIVISSPGVDWFRGMFLKSLTL</sequence>
<accession>A0A316VGU8</accession>
<organism evidence="5 6">
    <name type="scientific">Meira miltonrushii</name>
    <dbReference type="NCBI Taxonomy" id="1280837"/>
    <lineage>
        <taxon>Eukaryota</taxon>
        <taxon>Fungi</taxon>
        <taxon>Dikarya</taxon>
        <taxon>Basidiomycota</taxon>
        <taxon>Ustilaginomycotina</taxon>
        <taxon>Exobasidiomycetes</taxon>
        <taxon>Exobasidiales</taxon>
        <taxon>Brachybasidiaceae</taxon>
        <taxon>Meira</taxon>
    </lineage>
</organism>
<dbReference type="STRING" id="1280837.A0A316VGU8"/>
<dbReference type="InParanoid" id="A0A316VGU8"/>
<dbReference type="OrthoDB" id="5783963at2759"/>
<keyword evidence="6" id="KW-1185">Reference proteome</keyword>
<dbReference type="PANTHER" id="PTHR12304:SF56">
    <property type="entry name" value="HYDROLASE, PUTATIVE (AFU_ORTHOLOGUE AFUA_1G11790)-RELATED"/>
    <property type="match status" value="1"/>
</dbReference>
<evidence type="ECO:0000313" key="5">
    <source>
        <dbReference type="EMBL" id="PWN36869.1"/>
    </source>
</evidence>
<dbReference type="SUPFAM" id="SSF53590">
    <property type="entry name" value="Nucleoside hydrolase"/>
    <property type="match status" value="1"/>
</dbReference>
<gene>
    <name evidence="5" type="ORF">FA14DRAFT_176176</name>
</gene>
<dbReference type="InterPro" id="IPR036452">
    <property type="entry name" value="Ribo_hydro-like"/>
</dbReference>
<dbReference type="GO" id="GO:0006152">
    <property type="term" value="P:purine nucleoside catabolic process"/>
    <property type="evidence" value="ECO:0007669"/>
    <property type="project" value="TreeGrafter"/>
</dbReference>
<dbReference type="GeneID" id="37022427"/>
<protein>
    <submittedName>
        <fullName evidence="5">Nucleoside hydrolase</fullName>
    </submittedName>
</protein>
<dbReference type="InterPro" id="IPR001910">
    <property type="entry name" value="Inosine/uridine_hydrolase_dom"/>
</dbReference>
<dbReference type="AlphaFoldDB" id="A0A316VGU8"/>
<evidence type="ECO:0000256" key="1">
    <source>
        <dbReference type="ARBA" id="ARBA00009176"/>
    </source>
</evidence>